<feature type="binding site" evidence="5">
    <location>
        <position position="87"/>
    </location>
    <ligand>
        <name>S-adenosyl-L-methionine</name>
        <dbReference type="ChEBI" id="CHEBI:59789"/>
    </ligand>
</feature>
<comment type="caution">
    <text evidence="5">Lacks conserved residue(s) required for the propagation of feature annotation.</text>
</comment>
<keyword evidence="1 5" id="KW-0474">Menaquinone biosynthesis</keyword>
<reference evidence="6 8" key="2">
    <citation type="journal article" date="2018" name="Microb. Genom.">
        <title>Deciphering the unexplored Leptospira diversity from soils uncovers genomic evolution to virulence.</title>
        <authorList>
            <person name="Thibeaux R."/>
            <person name="Iraola G."/>
            <person name="Ferres I."/>
            <person name="Bierque E."/>
            <person name="Girault D."/>
            <person name="Soupe-Gilbert M.E."/>
            <person name="Picardeau M."/>
            <person name="Goarant C."/>
        </authorList>
    </citation>
    <scope>NUCLEOTIDE SEQUENCE [LARGE SCALE GENOMIC DNA]</scope>
    <source>
        <strain evidence="6 8">ATI7-C-A5</strain>
    </source>
</reference>
<gene>
    <name evidence="5" type="primary">menG</name>
    <name evidence="6" type="ORF">CH379_017080</name>
    <name evidence="7" type="ORF">CH379_02645</name>
</gene>
<dbReference type="SUPFAM" id="SSF53335">
    <property type="entry name" value="S-adenosyl-L-methionine-dependent methyltransferases"/>
    <property type="match status" value="1"/>
</dbReference>
<dbReference type="GO" id="GO:0009234">
    <property type="term" value="P:menaquinone biosynthetic process"/>
    <property type="evidence" value="ECO:0007669"/>
    <property type="project" value="UniProtKB-UniRule"/>
</dbReference>
<keyword evidence="8" id="KW-1185">Reference proteome</keyword>
<dbReference type="InterPro" id="IPR023576">
    <property type="entry name" value="UbiE/COQ5_MeTrFase_CS"/>
</dbReference>
<dbReference type="OrthoDB" id="9808140at2"/>
<feature type="binding site" evidence="5">
    <location>
        <begin position="115"/>
        <end position="116"/>
    </location>
    <ligand>
        <name>S-adenosyl-L-methionine</name>
        <dbReference type="ChEBI" id="CHEBI:59789"/>
    </ligand>
</feature>
<dbReference type="EC" id="2.1.1.163" evidence="5"/>
<evidence type="ECO:0000256" key="4">
    <source>
        <dbReference type="ARBA" id="ARBA00022691"/>
    </source>
</evidence>
<dbReference type="InterPro" id="IPR029063">
    <property type="entry name" value="SAM-dependent_MTases_sf"/>
</dbReference>
<evidence type="ECO:0000256" key="1">
    <source>
        <dbReference type="ARBA" id="ARBA00022428"/>
    </source>
</evidence>
<keyword evidence="3 5" id="KW-0808">Transferase</keyword>
<dbReference type="HAMAP" id="MF_01813">
    <property type="entry name" value="MenG_UbiE_methyltr"/>
    <property type="match status" value="1"/>
</dbReference>
<dbReference type="EMBL" id="NPEF01000015">
    <property type="protein sequence ID" value="PJZ94449.1"/>
    <property type="molecule type" value="Genomic_DNA"/>
</dbReference>
<dbReference type="InterPro" id="IPR004033">
    <property type="entry name" value="UbiE/COQ5_MeTrFase"/>
</dbReference>
<comment type="caution">
    <text evidence="7">The sequence shown here is derived from an EMBL/GenBank/DDBJ whole genome shotgun (WGS) entry which is preliminary data.</text>
</comment>
<sequence>MSEFQMPQTDRKAGFVRENFNRIAQKYDLFNDLNSFLMHRLWKNRLVREMEKNLSKGLTVMDLCCGTGDISVRLNASSSVDRVACVDFSENMLAVAKTRLQKPAAEGRIRFEVGDATRLVNFKDSEFDAVSIGFGLRNVDDLPEALREIYRILKPGGIFLNLDVGKVKLPLIRAFADFYFFRIVPLMGYMIWGGKNDMFDYLPVSSLSYPDQETLKSILETTGFEQVRYRNFVFGNAVLHVCRKPFRT</sequence>
<evidence type="ECO:0000313" key="8">
    <source>
        <dbReference type="Proteomes" id="UP000232122"/>
    </source>
</evidence>
<dbReference type="PANTHER" id="PTHR43591">
    <property type="entry name" value="METHYLTRANSFERASE"/>
    <property type="match status" value="1"/>
</dbReference>
<evidence type="ECO:0000313" key="6">
    <source>
        <dbReference type="EMBL" id="MDV6237349.1"/>
    </source>
</evidence>
<dbReference type="PROSITE" id="PS01183">
    <property type="entry name" value="UBIE_1"/>
    <property type="match status" value="1"/>
</dbReference>
<dbReference type="PANTHER" id="PTHR43591:SF24">
    <property type="entry name" value="2-METHOXY-6-POLYPRENYL-1,4-BENZOQUINOL METHYLASE, MITOCHONDRIAL"/>
    <property type="match status" value="1"/>
</dbReference>
<dbReference type="GO" id="GO:0043770">
    <property type="term" value="F:demethylmenaquinone methyltransferase activity"/>
    <property type="evidence" value="ECO:0007669"/>
    <property type="project" value="UniProtKB-UniRule"/>
</dbReference>
<dbReference type="Gene3D" id="3.40.50.150">
    <property type="entry name" value="Vaccinia Virus protein VP39"/>
    <property type="match status" value="1"/>
</dbReference>
<comment type="function">
    <text evidence="5">Methyltransferase required for the conversion of demethylmenaquinol (DMKH2) to menaquinol (MKH2).</text>
</comment>
<keyword evidence="4 5" id="KW-0949">S-adenosyl-L-methionine</keyword>
<protein>
    <recommendedName>
        <fullName evidence="5">Demethylmenaquinone methyltransferase</fullName>
        <ecNumber evidence="5">2.1.1.163</ecNumber>
    </recommendedName>
</protein>
<comment type="similarity">
    <text evidence="5">Belongs to the class I-like SAM-binding methyltransferase superfamily. MenG/UbiE family.</text>
</comment>
<evidence type="ECO:0000313" key="7">
    <source>
        <dbReference type="EMBL" id="PJZ94449.1"/>
    </source>
</evidence>
<keyword evidence="6" id="KW-0830">Ubiquinone</keyword>
<evidence type="ECO:0000256" key="2">
    <source>
        <dbReference type="ARBA" id="ARBA00022603"/>
    </source>
</evidence>
<dbReference type="GO" id="GO:0032259">
    <property type="term" value="P:methylation"/>
    <property type="evidence" value="ECO:0007669"/>
    <property type="project" value="UniProtKB-KW"/>
</dbReference>
<feature type="binding site" evidence="5">
    <location>
        <position position="67"/>
    </location>
    <ligand>
        <name>S-adenosyl-L-methionine</name>
        <dbReference type="ChEBI" id="CHEBI:59789"/>
    </ligand>
</feature>
<proteinExistence type="inferred from homology"/>
<dbReference type="AlphaFoldDB" id="A0A2N0BD12"/>
<accession>A0A2N0BD12</accession>
<reference evidence="7" key="1">
    <citation type="submission" date="2017-07" db="EMBL/GenBank/DDBJ databases">
        <title>Leptospira spp. isolated from tropical soils.</title>
        <authorList>
            <person name="Thibeaux R."/>
            <person name="Iraola G."/>
            <person name="Ferres I."/>
            <person name="Bierque E."/>
            <person name="Girault D."/>
            <person name="Soupe-Gilbert M.-E."/>
            <person name="Picardeau M."/>
            <person name="Goarant C."/>
        </authorList>
    </citation>
    <scope>NUCLEOTIDE SEQUENCE [LARGE SCALE GENOMIC DNA]</scope>
    <source>
        <strain evidence="7">ATI7-C-A5</strain>
    </source>
</reference>
<dbReference type="UniPathway" id="UPA00079">
    <property type="reaction ID" value="UER00169"/>
</dbReference>
<comment type="catalytic activity">
    <reaction evidence="5">
        <text>a 2-demethylmenaquinol + S-adenosyl-L-methionine = a menaquinol + S-adenosyl-L-homocysteine + H(+)</text>
        <dbReference type="Rhea" id="RHEA:42640"/>
        <dbReference type="Rhea" id="RHEA-COMP:9539"/>
        <dbReference type="Rhea" id="RHEA-COMP:9563"/>
        <dbReference type="ChEBI" id="CHEBI:15378"/>
        <dbReference type="ChEBI" id="CHEBI:18151"/>
        <dbReference type="ChEBI" id="CHEBI:55437"/>
        <dbReference type="ChEBI" id="CHEBI:57856"/>
        <dbReference type="ChEBI" id="CHEBI:59789"/>
        <dbReference type="EC" id="2.1.1.163"/>
    </reaction>
</comment>
<evidence type="ECO:0000256" key="5">
    <source>
        <dbReference type="HAMAP-Rule" id="MF_01813"/>
    </source>
</evidence>
<organism evidence="7">
    <name type="scientific">Leptospira ellisii</name>
    <dbReference type="NCBI Taxonomy" id="2023197"/>
    <lineage>
        <taxon>Bacteria</taxon>
        <taxon>Pseudomonadati</taxon>
        <taxon>Spirochaetota</taxon>
        <taxon>Spirochaetia</taxon>
        <taxon>Leptospirales</taxon>
        <taxon>Leptospiraceae</taxon>
        <taxon>Leptospira</taxon>
    </lineage>
</organism>
<dbReference type="NCBIfam" id="TIGR01934">
    <property type="entry name" value="MenG_MenH_UbiE"/>
    <property type="match status" value="1"/>
</dbReference>
<keyword evidence="2 5" id="KW-0489">Methyltransferase</keyword>
<comment type="pathway">
    <text evidence="5">Quinol/quinone metabolism; menaquinone biosynthesis; menaquinol from 1,4-dihydroxy-2-naphthoate: step 2/2.</text>
</comment>
<evidence type="ECO:0000256" key="3">
    <source>
        <dbReference type="ARBA" id="ARBA00022679"/>
    </source>
</evidence>
<dbReference type="EMBL" id="NPEF02000023">
    <property type="protein sequence ID" value="MDV6237349.1"/>
    <property type="molecule type" value="Genomic_DNA"/>
</dbReference>
<dbReference type="RefSeq" id="WP_100764593.1">
    <property type="nucleotide sequence ID" value="NZ_NPEF02000023.1"/>
</dbReference>
<dbReference type="Proteomes" id="UP000232122">
    <property type="component" value="Unassembled WGS sequence"/>
</dbReference>
<dbReference type="CDD" id="cd02440">
    <property type="entry name" value="AdoMet_MTases"/>
    <property type="match status" value="1"/>
</dbReference>
<dbReference type="Pfam" id="PF01209">
    <property type="entry name" value="Ubie_methyltran"/>
    <property type="match status" value="1"/>
</dbReference>
<dbReference type="PROSITE" id="PS51608">
    <property type="entry name" value="SAM_MT_UBIE"/>
    <property type="match status" value="1"/>
</dbReference>
<reference evidence="6" key="3">
    <citation type="submission" date="2023-10" db="EMBL/GenBank/DDBJ databases">
        <authorList>
            <person name="Picardeau M."/>
            <person name="Thibeaux R."/>
        </authorList>
    </citation>
    <scope>NUCLEOTIDE SEQUENCE</scope>
    <source>
        <strain evidence="6">ATI7-C-A5</strain>
    </source>
</reference>
<name>A0A2N0BD12_9LEPT</name>